<evidence type="ECO:0000256" key="8">
    <source>
        <dbReference type="SAM" id="MobiDB-lite"/>
    </source>
</evidence>
<feature type="region of interest" description="Disordered" evidence="8">
    <location>
        <begin position="174"/>
        <end position="204"/>
    </location>
</feature>
<evidence type="ECO:0000256" key="5">
    <source>
        <dbReference type="ARBA" id="ARBA00022801"/>
    </source>
</evidence>
<dbReference type="EC" id="3.6.5.2" evidence="2"/>
<reference evidence="9" key="2">
    <citation type="journal article" date="2007" name="Science">
        <title>Draft genome sequence of the sexually transmitted pathogen Trichomonas vaginalis.</title>
        <authorList>
            <person name="Carlton J.M."/>
            <person name="Hirt R.P."/>
            <person name="Silva J.C."/>
            <person name="Delcher A.L."/>
            <person name="Schatz M."/>
            <person name="Zhao Q."/>
            <person name="Wortman J.R."/>
            <person name="Bidwell S.L."/>
            <person name="Alsmark U.C.M."/>
            <person name="Besteiro S."/>
            <person name="Sicheritz-Ponten T."/>
            <person name="Noel C.J."/>
            <person name="Dacks J.B."/>
            <person name="Foster P.G."/>
            <person name="Simillion C."/>
            <person name="Van de Peer Y."/>
            <person name="Miranda-Saavedra D."/>
            <person name="Barton G.J."/>
            <person name="Westrop G.D."/>
            <person name="Mueller S."/>
            <person name="Dessi D."/>
            <person name="Fiori P.L."/>
            <person name="Ren Q."/>
            <person name="Paulsen I."/>
            <person name="Zhang H."/>
            <person name="Bastida-Corcuera F.D."/>
            <person name="Simoes-Barbosa A."/>
            <person name="Brown M.T."/>
            <person name="Hayes R.D."/>
            <person name="Mukherjee M."/>
            <person name="Okumura C.Y."/>
            <person name="Schneider R."/>
            <person name="Smith A.J."/>
            <person name="Vanacova S."/>
            <person name="Villalvazo M."/>
            <person name="Haas B.J."/>
            <person name="Pertea M."/>
            <person name="Feldblyum T.V."/>
            <person name="Utterback T.R."/>
            <person name="Shu C.L."/>
            <person name="Osoegawa K."/>
            <person name="de Jong P.J."/>
            <person name="Hrdy I."/>
            <person name="Horvathova L."/>
            <person name="Zubacova Z."/>
            <person name="Dolezal P."/>
            <person name="Malik S.B."/>
            <person name="Logsdon J.M. Jr."/>
            <person name="Henze K."/>
            <person name="Gupta A."/>
            <person name="Wang C.C."/>
            <person name="Dunne R.L."/>
            <person name="Upcroft J.A."/>
            <person name="Upcroft P."/>
            <person name="White O."/>
            <person name="Salzberg S.L."/>
            <person name="Tang P."/>
            <person name="Chiu C.-H."/>
            <person name="Lee Y.-S."/>
            <person name="Embley T.M."/>
            <person name="Coombs G.H."/>
            <person name="Mottram J.C."/>
            <person name="Tachezy J."/>
            <person name="Fraser-Liggett C.M."/>
            <person name="Johnson P.J."/>
        </authorList>
    </citation>
    <scope>NUCLEOTIDE SEQUENCE [LARGE SCALE GENOMIC DNA]</scope>
    <source>
        <strain evidence="9">G3</strain>
    </source>
</reference>
<feature type="compositionally biased region" description="Basic and acidic residues" evidence="8">
    <location>
        <begin position="174"/>
        <end position="197"/>
    </location>
</feature>
<dbReference type="GO" id="GO:0003925">
    <property type="term" value="F:G protein activity"/>
    <property type="evidence" value="ECO:0007669"/>
    <property type="project" value="UniProtKB-EC"/>
</dbReference>
<dbReference type="OMA" id="GCPCILL"/>
<keyword evidence="10" id="KW-1185">Reference proteome</keyword>
<dbReference type="GO" id="GO:0003924">
    <property type="term" value="F:GTPase activity"/>
    <property type="evidence" value="ECO:0000318"/>
    <property type="project" value="GO_Central"/>
</dbReference>
<dbReference type="PROSITE" id="PS51420">
    <property type="entry name" value="RHO"/>
    <property type="match status" value="1"/>
</dbReference>
<dbReference type="GO" id="GO:0005886">
    <property type="term" value="C:plasma membrane"/>
    <property type="evidence" value="ECO:0000318"/>
    <property type="project" value="GO_Central"/>
</dbReference>
<keyword evidence="6" id="KW-0342">GTP-binding</keyword>
<dbReference type="AlphaFoldDB" id="A0A8U0WPN3"/>
<evidence type="ECO:0000256" key="4">
    <source>
        <dbReference type="ARBA" id="ARBA00022741"/>
    </source>
</evidence>
<name>A0A8U0WPN3_TRIV3</name>
<gene>
    <name evidence="9" type="ORF">TVAG_286460</name>
</gene>
<dbReference type="OrthoDB" id="5976022at2759"/>
<keyword evidence="3" id="KW-1003">Cell membrane</keyword>
<dbReference type="PROSITE" id="PS51421">
    <property type="entry name" value="RAS"/>
    <property type="match status" value="1"/>
</dbReference>
<evidence type="ECO:0000256" key="2">
    <source>
        <dbReference type="ARBA" id="ARBA00011984"/>
    </source>
</evidence>
<sequence>MTEEESYKLYVMGSGGVGKSAITVRLVQDRFSTAYDPTIEDSYVKLLNVDGKSAKLDILDTAGQDDFEAIRETYMRAGNGFIVVFSLTDSSSFDAINNFIKDIRLTSGKEDIPIVACGNKCDLADQRQVEEAEAKAYFEQVHVTYFETSASKNINVEEAFKAVTRLMRAANPHFQKEDAAQADKAKGDKEKQKDSKSEGCCNIE</sequence>
<accession>A0A8U0WPN3</accession>
<keyword evidence="5" id="KW-0378">Hydrolase</keyword>
<reference evidence="9" key="1">
    <citation type="submission" date="2006-10" db="EMBL/GenBank/DDBJ databases">
        <authorList>
            <person name="Amadeo P."/>
            <person name="Zhao Q."/>
            <person name="Wortman J."/>
            <person name="Fraser-Liggett C."/>
            <person name="Carlton J."/>
        </authorList>
    </citation>
    <scope>NUCLEOTIDE SEQUENCE</scope>
    <source>
        <strain evidence="9">G3</strain>
    </source>
</reference>
<evidence type="ECO:0000313" key="10">
    <source>
        <dbReference type="Proteomes" id="UP000001542"/>
    </source>
</evidence>
<evidence type="ECO:0000256" key="7">
    <source>
        <dbReference type="ARBA" id="ARBA00023136"/>
    </source>
</evidence>
<evidence type="ECO:0000256" key="3">
    <source>
        <dbReference type="ARBA" id="ARBA00022475"/>
    </source>
</evidence>
<dbReference type="Gene3D" id="3.40.50.300">
    <property type="entry name" value="P-loop containing nucleotide triphosphate hydrolases"/>
    <property type="match status" value="1"/>
</dbReference>
<dbReference type="PROSITE" id="PS51419">
    <property type="entry name" value="RAB"/>
    <property type="match status" value="1"/>
</dbReference>
<dbReference type="KEGG" id="tva:4763334"/>
<evidence type="ECO:0000256" key="1">
    <source>
        <dbReference type="ARBA" id="ARBA00004236"/>
    </source>
</evidence>
<dbReference type="GO" id="GO:0005525">
    <property type="term" value="F:GTP binding"/>
    <property type="evidence" value="ECO:0000318"/>
    <property type="project" value="GO_Central"/>
</dbReference>
<dbReference type="InterPro" id="IPR001806">
    <property type="entry name" value="Small_GTPase"/>
</dbReference>
<dbReference type="CDD" id="cd00876">
    <property type="entry name" value="Ras"/>
    <property type="match status" value="1"/>
</dbReference>
<comment type="subcellular location">
    <subcellularLocation>
        <location evidence="1">Cell membrane</location>
    </subcellularLocation>
</comment>
<dbReference type="PRINTS" id="PR00449">
    <property type="entry name" value="RASTRNSFRMNG"/>
</dbReference>
<dbReference type="PANTHER" id="PTHR24070">
    <property type="entry name" value="RAS, DI-RAS, AND RHEB FAMILY MEMBERS OF SMALL GTPASE SUPERFAMILY"/>
    <property type="match status" value="1"/>
</dbReference>
<dbReference type="InterPro" id="IPR005225">
    <property type="entry name" value="Small_GTP-bd"/>
</dbReference>
<dbReference type="GO" id="GO:0019003">
    <property type="term" value="F:GDP binding"/>
    <property type="evidence" value="ECO:0000318"/>
    <property type="project" value="GO_Central"/>
</dbReference>
<dbReference type="SMART" id="SM00174">
    <property type="entry name" value="RHO"/>
    <property type="match status" value="1"/>
</dbReference>
<organism evidence="9 10">
    <name type="scientific">Trichomonas vaginalis (strain ATCC PRA-98 / G3)</name>
    <dbReference type="NCBI Taxonomy" id="412133"/>
    <lineage>
        <taxon>Eukaryota</taxon>
        <taxon>Metamonada</taxon>
        <taxon>Parabasalia</taxon>
        <taxon>Trichomonadida</taxon>
        <taxon>Trichomonadidae</taxon>
        <taxon>Trichomonas</taxon>
    </lineage>
</organism>
<dbReference type="Proteomes" id="UP000001542">
    <property type="component" value="Unassembled WGS sequence"/>
</dbReference>
<dbReference type="SMART" id="SM00176">
    <property type="entry name" value="RAN"/>
    <property type="match status" value="1"/>
</dbReference>
<dbReference type="NCBIfam" id="TIGR00231">
    <property type="entry name" value="small_GTP"/>
    <property type="match status" value="1"/>
</dbReference>
<dbReference type="SMR" id="A0A8U0WPN3"/>
<dbReference type="SUPFAM" id="SSF52540">
    <property type="entry name" value="P-loop containing nucleoside triphosphate hydrolases"/>
    <property type="match status" value="1"/>
</dbReference>
<dbReference type="FunFam" id="3.40.50.300:FF:000343">
    <property type="entry name" value="Ras family gtpase"/>
    <property type="match status" value="1"/>
</dbReference>
<keyword evidence="7" id="KW-0472">Membrane</keyword>
<keyword evidence="4" id="KW-0547">Nucleotide-binding</keyword>
<protein>
    <recommendedName>
        <fullName evidence="2">small monomeric GTPase</fullName>
        <ecNumber evidence="2">3.6.5.2</ecNumber>
    </recommendedName>
</protein>
<dbReference type="InterPro" id="IPR027417">
    <property type="entry name" value="P-loop_NTPase"/>
</dbReference>
<dbReference type="SMART" id="SM00173">
    <property type="entry name" value="RAS"/>
    <property type="match status" value="1"/>
</dbReference>
<dbReference type="GO" id="GO:0007165">
    <property type="term" value="P:signal transduction"/>
    <property type="evidence" value="ECO:0007669"/>
    <property type="project" value="InterPro"/>
</dbReference>
<dbReference type="InterPro" id="IPR020849">
    <property type="entry name" value="Small_GTPase_Ras-type"/>
</dbReference>
<dbReference type="SMART" id="SM00175">
    <property type="entry name" value="RAB"/>
    <property type="match status" value="1"/>
</dbReference>
<dbReference type="RefSeq" id="XP_001317691.1">
    <property type="nucleotide sequence ID" value="XM_001317656.1"/>
</dbReference>
<dbReference type="EMBL" id="DS113448">
    <property type="protein sequence ID" value="EAY05468.1"/>
    <property type="molecule type" value="Genomic_DNA"/>
</dbReference>
<evidence type="ECO:0000256" key="6">
    <source>
        <dbReference type="ARBA" id="ARBA00023134"/>
    </source>
</evidence>
<dbReference type="Pfam" id="PF00071">
    <property type="entry name" value="Ras"/>
    <property type="match status" value="1"/>
</dbReference>
<proteinExistence type="predicted"/>
<evidence type="ECO:0000313" key="9">
    <source>
        <dbReference type="EMBL" id="EAY05468.1"/>
    </source>
</evidence>
<dbReference type="VEuPathDB" id="TrichDB:TVAGG3_0616070"/>